<proteinExistence type="predicted"/>
<comment type="caution">
    <text evidence="1">The sequence shown here is derived from an EMBL/GenBank/DDBJ whole genome shotgun (WGS) entry which is preliminary data.</text>
</comment>
<evidence type="ECO:0000313" key="2">
    <source>
        <dbReference type="Proteomes" id="UP000050863"/>
    </source>
</evidence>
<sequence>MAVERLPGLITIMFRIEMQHHPCDFAPVRTFRMCIQQAQIRNEVLLVVRGQRATRGRNIGDIGINRPSRHGRSRIWC</sequence>
<reference evidence="1 2" key="1">
    <citation type="submission" date="2014-03" db="EMBL/GenBank/DDBJ databases">
        <title>Bradyrhizobium valentinum sp. nov., isolated from effective nodules of Lupinus mariae-josephae, a lupine endemic of basic-lime soils in Eastern Spain.</title>
        <authorList>
            <person name="Duran D."/>
            <person name="Rey L."/>
            <person name="Navarro A."/>
            <person name="Busquets A."/>
            <person name="Imperial J."/>
            <person name="Ruiz-Argueso T."/>
        </authorList>
    </citation>
    <scope>NUCLEOTIDE SEQUENCE [LARGE SCALE GENOMIC DNA]</scope>
    <source>
        <strain evidence="1 2">PAC68</strain>
    </source>
</reference>
<keyword evidence="2" id="KW-1185">Reference proteome</keyword>
<organism evidence="1 2">
    <name type="scientific">Bradyrhizobium jicamae</name>
    <dbReference type="NCBI Taxonomy" id="280332"/>
    <lineage>
        <taxon>Bacteria</taxon>
        <taxon>Pseudomonadati</taxon>
        <taxon>Pseudomonadota</taxon>
        <taxon>Alphaproteobacteria</taxon>
        <taxon>Hyphomicrobiales</taxon>
        <taxon>Nitrobacteraceae</taxon>
        <taxon>Bradyrhizobium</taxon>
    </lineage>
</organism>
<dbReference type="AlphaFoldDB" id="A0A0R3LTY7"/>
<protein>
    <submittedName>
        <fullName evidence="1">Uncharacterized protein</fullName>
    </submittedName>
</protein>
<gene>
    <name evidence="1" type="ORF">CQ12_40325</name>
</gene>
<accession>A0A0R3LTY7</accession>
<dbReference type="EMBL" id="LLXZ01000047">
    <property type="protein sequence ID" value="KRR11426.1"/>
    <property type="molecule type" value="Genomic_DNA"/>
</dbReference>
<dbReference type="Proteomes" id="UP000050863">
    <property type="component" value="Unassembled WGS sequence"/>
</dbReference>
<evidence type="ECO:0000313" key="1">
    <source>
        <dbReference type="EMBL" id="KRR11426.1"/>
    </source>
</evidence>
<name>A0A0R3LTY7_9BRAD</name>